<evidence type="ECO:0000313" key="3">
    <source>
        <dbReference type="Proteomes" id="UP000003257"/>
    </source>
</evidence>
<accession>A0ABP2D9Z9</accession>
<keyword evidence="3" id="KW-1185">Reference proteome</keyword>
<dbReference type="Proteomes" id="UP000003257">
    <property type="component" value="Unassembled WGS sequence"/>
</dbReference>
<keyword evidence="1" id="KW-1133">Transmembrane helix</keyword>
<reference evidence="2 3" key="1">
    <citation type="submission" date="2007-11" db="EMBL/GenBank/DDBJ databases">
        <authorList>
            <person name="Wagner-Dobler I."/>
            <person name="Ferriera S."/>
            <person name="Johnson J."/>
            <person name="Kravitz S."/>
            <person name="Beeson K."/>
            <person name="Sutton G."/>
            <person name="Rogers Y.-H."/>
            <person name="Friedman R."/>
            <person name="Frazier M."/>
            <person name="Venter J.C."/>
        </authorList>
    </citation>
    <scope>NUCLEOTIDE SEQUENCE [LARGE SCALE GENOMIC DNA]</scope>
    <source>
        <strain evidence="2 3">HEL-45</strain>
    </source>
</reference>
<gene>
    <name evidence="2" type="ORF">OIHEL45_09798</name>
</gene>
<protein>
    <submittedName>
        <fullName evidence="2">Uncharacterized protein</fullName>
    </submittedName>
</protein>
<sequence length="31" mass="3516">MRVGRCINVFLHCSSLGLIIGKMLFFTAKLF</sequence>
<keyword evidence="1" id="KW-0812">Transmembrane</keyword>
<evidence type="ECO:0000256" key="1">
    <source>
        <dbReference type="SAM" id="Phobius"/>
    </source>
</evidence>
<evidence type="ECO:0000313" key="2">
    <source>
        <dbReference type="EMBL" id="EDQ05025.1"/>
    </source>
</evidence>
<keyword evidence="1" id="KW-0472">Membrane</keyword>
<comment type="caution">
    <text evidence="2">The sequence shown here is derived from an EMBL/GenBank/DDBJ whole genome shotgun (WGS) entry which is preliminary data.</text>
</comment>
<organism evidence="2 3">
    <name type="scientific">Sulfitobacter indolifex HEL-45</name>
    <dbReference type="NCBI Taxonomy" id="391624"/>
    <lineage>
        <taxon>Bacteria</taxon>
        <taxon>Pseudomonadati</taxon>
        <taxon>Pseudomonadota</taxon>
        <taxon>Alphaproteobacteria</taxon>
        <taxon>Rhodobacterales</taxon>
        <taxon>Roseobacteraceae</taxon>
        <taxon>Sulfitobacter</taxon>
    </lineage>
</organism>
<proteinExistence type="predicted"/>
<dbReference type="EMBL" id="ABID01000002">
    <property type="protein sequence ID" value="EDQ05025.1"/>
    <property type="molecule type" value="Genomic_DNA"/>
</dbReference>
<feature type="transmembrane region" description="Helical" evidence="1">
    <location>
        <begin position="7"/>
        <end position="28"/>
    </location>
</feature>
<name>A0ABP2D9Z9_9RHOB</name>